<dbReference type="RefSeq" id="WP_253241219.1">
    <property type="nucleotide sequence ID" value="NZ_JAMYJR010000035.1"/>
</dbReference>
<dbReference type="EMBL" id="JAMYJR010000035">
    <property type="protein sequence ID" value="MCO8275154.1"/>
    <property type="molecule type" value="Genomic_DNA"/>
</dbReference>
<evidence type="ECO:0000313" key="2">
    <source>
        <dbReference type="Proteomes" id="UP001523369"/>
    </source>
</evidence>
<proteinExistence type="predicted"/>
<accession>A0ABT1DWB9</accession>
<protein>
    <submittedName>
        <fullName evidence="1">Uncharacterized protein</fullName>
    </submittedName>
</protein>
<reference evidence="1 2" key="1">
    <citation type="submission" date="2022-06" db="EMBL/GenBank/DDBJ databases">
        <title>New Species of the Genus Actinoplanes, ActinopZanes ferrugineus.</title>
        <authorList>
            <person name="Ding P."/>
        </authorList>
    </citation>
    <scope>NUCLEOTIDE SEQUENCE [LARGE SCALE GENOMIC DNA]</scope>
    <source>
        <strain evidence="1 2">TRM88003</strain>
    </source>
</reference>
<dbReference type="InterPro" id="IPR006311">
    <property type="entry name" value="TAT_signal"/>
</dbReference>
<name>A0ABT1DWB9_9ACTN</name>
<dbReference type="Proteomes" id="UP001523369">
    <property type="component" value="Unassembled WGS sequence"/>
</dbReference>
<sequence>MTMKRRDVLAATGIGLVGGLVVPAGVGVEAAAAGGRRQGDGWGPVKPAGQELALPDGFSYRTFGRAGSKMSDGLPTPGCHDGQYPGVICVITGRRR</sequence>
<gene>
    <name evidence="1" type="ORF">M1L60_31695</name>
</gene>
<evidence type="ECO:0000313" key="1">
    <source>
        <dbReference type="EMBL" id="MCO8275154.1"/>
    </source>
</evidence>
<organism evidence="1 2">
    <name type="scientific">Paractinoplanes aksuensis</name>
    <dbReference type="NCBI Taxonomy" id="2939490"/>
    <lineage>
        <taxon>Bacteria</taxon>
        <taxon>Bacillati</taxon>
        <taxon>Actinomycetota</taxon>
        <taxon>Actinomycetes</taxon>
        <taxon>Micromonosporales</taxon>
        <taxon>Micromonosporaceae</taxon>
        <taxon>Paractinoplanes</taxon>
    </lineage>
</organism>
<keyword evidence="2" id="KW-1185">Reference proteome</keyword>
<comment type="caution">
    <text evidence="1">The sequence shown here is derived from an EMBL/GenBank/DDBJ whole genome shotgun (WGS) entry which is preliminary data.</text>
</comment>
<dbReference type="PROSITE" id="PS51318">
    <property type="entry name" value="TAT"/>
    <property type="match status" value="1"/>
</dbReference>